<dbReference type="EnsemblPlants" id="PNT67645">
    <property type="protein sequence ID" value="PNT67645"/>
    <property type="gene ID" value="BRADI_3g30075v3"/>
</dbReference>
<evidence type="ECO:0000313" key="1">
    <source>
        <dbReference type="EMBL" id="PNT67645.1"/>
    </source>
</evidence>
<dbReference type="AlphaFoldDB" id="A0A2K2D051"/>
<dbReference type="InParanoid" id="A0A2K2D051"/>
<protein>
    <submittedName>
        <fullName evidence="1 2">Uncharacterized protein</fullName>
    </submittedName>
</protein>
<accession>A0A2K2D051</accession>
<dbReference type="EMBL" id="CM000882">
    <property type="protein sequence ID" value="PNT67645.1"/>
    <property type="molecule type" value="Genomic_DNA"/>
</dbReference>
<sequence length="94" mass="11015">MVRIDDALEEILRYLPDQCEAAAISIGFPDDTIISLRSKIAANFSFFKTNCSKFISFAHVSLNFTFLGEKYPWTWIHFWEKSVRWTVVYLKICL</sequence>
<reference evidence="1" key="2">
    <citation type="submission" date="2017-06" db="EMBL/GenBank/DDBJ databases">
        <title>WGS assembly of Brachypodium distachyon.</title>
        <authorList>
            <consortium name="The International Brachypodium Initiative"/>
            <person name="Lucas S."/>
            <person name="Harmon-Smith M."/>
            <person name="Lail K."/>
            <person name="Tice H."/>
            <person name="Grimwood J."/>
            <person name="Bruce D."/>
            <person name="Barry K."/>
            <person name="Shu S."/>
            <person name="Lindquist E."/>
            <person name="Wang M."/>
            <person name="Pitluck S."/>
            <person name="Vogel J.P."/>
            <person name="Garvin D.F."/>
            <person name="Mockler T.C."/>
            <person name="Schmutz J."/>
            <person name="Rokhsar D."/>
            <person name="Bevan M.W."/>
        </authorList>
    </citation>
    <scope>NUCLEOTIDE SEQUENCE</scope>
    <source>
        <strain evidence="1">Bd21</strain>
    </source>
</reference>
<keyword evidence="3" id="KW-1185">Reference proteome</keyword>
<proteinExistence type="predicted"/>
<name>A0A2K2D051_BRADI</name>
<reference evidence="2" key="3">
    <citation type="submission" date="2018-08" db="UniProtKB">
        <authorList>
            <consortium name="EnsemblPlants"/>
        </authorList>
    </citation>
    <scope>IDENTIFICATION</scope>
    <source>
        <strain evidence="2">cv. Bd21</strain>
    </source>
</reference>
<evidence type="ECO:0000313" key="2">
    <source>
        <dbReference type="EnsemblPlants" id="PNT67645"/>
    </source>
</evidence>
<dbReference type="Gramene" id="PNT67645">
    <property type="protein sequence ID" value="PNT67645"/>
    <property type="gene ID" value="BRADI_3g30075v3"/>
</dbReference>
<dbReference type="Proteomes" id="UP000008810">
    <property type="component" value="Chromosome 3"/>
</dbReference>
<reference evidence="1 2" key="1">
    <citation type="journal article" date="2010" name="Nature">
        <title>Genome sequencing and analysis of the model grass Brachypodium distachyon.</title>
        <authorList>
            <consortium name="International Brachypodium Initiative"/>
        </authorList>
    </citation>
    <scope>NUCLEOTIDE SEQUENCE [LARGE SCALE GENOMIC DNA]</scope>
    <source>
        <strain evidence="1 2">Bd21</strain>
    </source>
</reference>
<evidence type="ECO:0000313" key="3">
    <source>
        <dbReference type="Proteomes" id="UP000008810"/>
    </source>
</evidence>
<gene>
    <name evidence="1" type="ORF">BRADI_3g30075v3</name>
</gene>
<organism evidence="1">
    <name type="scientific">Brachypodium distachyon</name>
    <name type="common">Purple false brome</name>
    <name type="synonym">Trachynia distachya</name>
    <dbReference type="NCBI Taxonomy" id="15368"/>
    <lineage>
        <taxon>Eukaryota</taxon>
        <taxon>Viridiplantae</taxon>
        <taxon>Streptophyta</taxon>
        <taxon>Embryophyta</taxon>
        <taxon>Tracheophyta</taxon>
        <taxon>Spermatophyta</taxon>
        <taxon>Magnoliopsida</taxon>
        <taxon>Liliopsida</taxon>
        <taxon>Poales</taxon>
        <taxon>Poaceae</taxon>
        <taxon>BOP clade</taxon>
        <taxon>Pooideae</taxon>
        <taxon>Stipodae</taxon>
        <taxon>Brachypodieae</taxon>
        <taxon>Brachypodium</taxon>
    </lineage>
</organism>